<dbReference type="SUPFAM" id="SSF47823">
    <property type="entry name" value="lambda integrase-like, N-terminal domain"/>
    <property type="match status" value="1"/>
</dbReference>
<evidence type="ECO:0000313" key="15">
    <source>
        <dbReference type="Proteomes" id="UP001204142"/>
    </source>
</evidence>
<dbReference type="RefSeq" id="WP_256764771.1">
    <property type="nucleotide sequence ID" value="NZ_JANIGO010000003.1"/>
</dbReference>
<gene>
    <name evidence="11 14" type="primary">xerD</name>
    <name evidence="14" type="ORF">NQT62_11120</name>
</gene>
<organism evidence="14 15">
    <name type="scientific">Limnobacter humi</name>
    <dbReference type="NCBI Taxonomy" id="1778671"/>
    <lineage>
        <taxon>Bacteria</taxon>
        <taxon>Pseudomonadati</taxon>
        <taxon>Pseudomonadota</taxon>
        <taxon>Betaproteobacteria</taxon>
        <taxon>Burkholderiales</taxon>
        <taxon>Burkholderiaceae</taxon>
        <taxon>Limnobacter</taxon>
    </lineage>
</organism>
<dbReference type="Pfam" id="PF00589">
    <property type="entry name" value="Phage_integrase"/>
    <property type="match status" value="1"/>
</dbReference>
<evidence type="ECO:0000256" key="6">
    <source>
        <dbReference type="ARBA" id="ARBA00022829"/>
    </source>
</evidence>
<evidence type="ECO:0000256" key="4">
    <source>
        <dbReference type="ARBA" id="ARBA00022490"/>
    </source>
</evidence>
<feature type="active site" evidence="11">
    <location>
        <position position="264"/>
    </location>
</feature>
<dbReference type="InterPro" id="IPR004107">
    <property type="entry name" value="Integrase_SAM-like_N"/>
</dbReference>
<dbReference type="NCBIfam" id="NF001399">
    <property type="entry name" value="PRK00283.1"/>
    <property type="match status" value="1"/>
</dbReference>
<evidence type="ECO:0000256" key="2">
    <source>
        <dbReference type="ARBA" id="ARBA00010450"/>
    </source>
</evidence>
<dbReference type="PANTHER" id="PTHR30349">
    <property type="entry name" value="PHAGE INTEGRASE-RELATED"/>
    <property type="match status" value="1"/>
</dbReference>
<dbReference type="SUPFAM" id="SSF56349">
    <property type="entry name" value="DNA breaking-rejoining enzymes"/>
    <property type="match status" value="1"/>
</dbReference>
<dbReference type="InterPro" id="IPR050090">
    <property type="entry name" value="Tyrosine_recombinase_XerCD"/>
</dbReference>
<dbReference type="HAMAP" id="MF_01807">
    <property type="entry name" value="Recomb_XerD"/>
    <property type="match status" value="1"/>
</dbReference>
<dbReference type="PANTHER" id="PTHR30349:SF90">
    <property type="entry name" value="TYROSINE RECOMBINASE XERD"/>
    <property type="match status" value="1"/>
</dbReference>
<dbReference type="HAMAP" id="MF_01808">
    <property type="entry name" value="Recomb_XerC_XerD"/>
    <property type="match status" value="1"/>
</dbReference>
<proteinExistence type="inferred from homology"/>
<keyword evidence="15" id="KW-1185">Reference proteome</keyword>
<feature type="active site" evidence="11">
    <location>
        <position position="287"/>
    </location>
</feature>
<feature type="domain" description="Core-binding (CB)" evidence="13">
    <location>
        <begin position="13"/>
        <end position="105"/>
    </location>
</feature>
<dbReference type="InterPro" id="IPR010998">
    <property type="entry name" value="Integrase_recombinase_N"/>
</dbReference>
<protein>
    <recommendedName>
        <fullName evidence="3 11">Tyrosine recombinase XerD</fullName>
    </recommendedName>
</protein>
<reference evidence="14 15" key="1">
    <citation type="submission" date="2022-07" db="EMBL/GenBank/DDBJ databases">
        <authorList>
            <person name="Xamxidin M."/>
            <person name="Wu M."/>
        </authorList>
    </citation>
    <scope>NUCLEOTIDE SEQUENCE [LARGE SCALE GENOMIC DNA]</scope>
    <source>
        <strain evidence="14 15">NBRC 111650</strain>
    </source>
</reference>
<feature type="active site" evidence="11">
    <location>
        <position position="190"/>
    </location>
</feature>
<dbReference type="Pfam" id="PF02899">
    <property type="entry name" value="Phage_int_SAM_1"/>
    <property type="match status" value="1"/>
</dbReference>
<dbReference type="PROSITE" id="PS51898">
    <property type="entry name" value="TYR_RECOMBINASE"/>
    <property type="match status" value="1"/>
</dbReference>
<feature type="active site" description="O-(3'-phospho-DNA)-tyrosine intermediate" evidence="11">
    <location>
        <position position="296"/>
    </location>
</feature>
<keyword evidence="7 11" id="KW-0229">DNA integration</keyword>
<evidence type="ECO:0000256" key="7">
    <source>
        <dbReference type="ARBA" id="ARBA00022908"/>
    </source>
</evidence>
<feature type="active site" evidence="11">
    <location>
        <position position="261"/>
    </location>
</feature>
<evidence type="ECO:0000259" key="12">
    <source>
        <dbReference type="PROSITE" id="PS51898"/>
    </source>
</evidence>
<dbReference type="Gene3D" id="1.10.150.130">
    <property type="match status" value="1"/>
</dbReference>
<dbReference type="InterPro" id="IPR002104">
    <property type="entry name" value="Integrase_catalytic"/>
</dbReference>
<comment type="subunit">
    <text evidence="11">Forms a cyclic heterotetrameric complex composed of two molecules of XerC and two molecules of XerD.</text>
</comment>
<sequence>MMNILARGQPGMHSNAELITDFCTSLLLEDGLSNNSLSAYKSDLAQFSDWLIAHFDSDQSPNTSTSLLNTNTEQLRNYIFDLQGLKPSSLNRKTSSLKRFYLWLRSTHRRSDNPALPLNSAKQGLRVPKTLSETDVVNLVNAPDVHTPQGVRDKAMLELMYASGLRVSELVNLPLQAIDLTAGALKVLGKGNKERLVPMGEPARLAVLLYLGHTRGELLHGKTCDQLFVTHLGGPMTRQAFWKNIKRYALLAGIRSPMSPHVLRHAFATHLLNHGADLRVVQLLLGHADISTTQIYTHVAKEQLHQLLNNSHPLGRGH</sequence>
<feature type="domain" description="Tyr recombinase" evidence="12">
    <location>
        <begin position="126"/>
        <end position="309"/>
    </location>
</feature>
<dbReference type="PROSITE" id="PS51900">
    <property type="entry name" value="CB"/>
    <property type="match status" value="1"/>
</dbReference>
<dbReference type="InterPro" id="IPR011010">
    <property type="entry name" value="DNA_brk_join_enz"/>
</dbReference>
<keyword evidence="8 11" id="KW-0238">DNA-binding</keyword>
<comment type="caution">
    <text evidence="14">The sequence shown here is derived from an EMBL/GenBank/DDBJ whole genome shotgun (WGS) entry which is preliminary data.</text>
</comment>
<keyword evidence="4 11" id="KW-0963">Cytoplasm</keyword>
<evidence type="ECO:0000256" key="1">
    <source>
        <dbReference type="ARBA" id="ARBA00004496"/>
    </source>
</evidence>
<evidence type="ECO:0000259" key="13">
    <source>
        <dbReference type="PROSITE" id="PS51900"/>
    </source>
</evidence>
<dbReference type="InterPro" id="IPR044068">
    <property type="entry name" value="CB"/>
</dbReference>
<evidence type="ECO:0000256" key="8">
    <source>
        <dbReference type="ARBA" id="ARBA00023125"/>
    </source>
</evidence>
<comment type="function">
    <text evidence="11">Site-specific tyrosine recombinase, which acts by catalyzing the cutting and rejoining of the recombining DNA molecules. The XerC-XerD complex is essential to convert dimers of the bacterial chromosome into monomers to permit their segregation at cell division. It also contributes to the segregational stability of plasmids.</text>
</comment>
<dbReference type="Gene3D" id="1.10.443.10">
    <property type="entry name" value="Intergrase catalytic core"/>
    <property type="match status" value="1"/>
</dbReference>
<dbReference type="CDD" id="cd00798">
    <property type="entry name" value="INT_XerDC_C"/>
    <property type="match status" value="1"/>
</dbReference>
<comment type="similarity">
    <text evidence="2 11">Belongs to the 'phage' integrase family. XerD subfamily.</text>
</comment>
<keyword evidence="10 11" id="KW-0131">Cell cycle</keyword>
<keyword evidence="5 11" id="KW-0132">Cell division</keyword>
<keyword evidence="9 11" id="KW-0233">DNA recombination</keyword>
<dbReference type="InterPro" id="IPR023009">
    <property type="entry name" value="Tyrosine_recombinase_XerC/XerD"/>
</dbReference>
<dbReference type="InterPro" id="IPR011932">
    <property type="entry name" value="Recomb_XerD"/>
</dbReference>
<comment type="subcellular location">
    <subcellularLocation>
        <location evidence="1 11">Cytoplasm</location>
    </subcellularLocation>
</comment>
<dbReference type="Proteomes" id="UP001204142">
    <property type="component" value="Unassembled WGS sequence"/>
</dbReference>
<dbReference type="NCBIfam" id="TIGR02225">
    <property type="entry name" value="recomb_XerD"/>
    <property type="match status" value="1"/>
</dbReference>
<dbReference type="EMBL" id="JANIGO010000003">
    <property type="protein sequence ID" value="MCQ8896983.1"/>
    <property type="molecule type" value="Genomic_DNA"/>
</dbReference>
<dbReference type="InterPro" id="IPR013762">
    <property type="entry name" value="Integrase-like_cat_sf"/>
</dbReference>
<accession>A0ABT1WHK0</accession>
<evidence type="ECO:0000256" key="5">
    <source>
        <dbReference type="ARBA" id="ARBA00022618"/>
    </source>
</evidence>
<feature type="active site" evidence="11">
    <location>
        <position position="166"/>
    </location>
</feature>
<evidence type="ECO:0000256" key="3">
    <source>
        <dbReference type="ARBA" id="ARBA00015810"/>
    </source>
</evidence>
<keyword evidence="6 11" id="KW-0159">Chromosome partition</keyword>
<evidence type="ECO:0000256" key="11">
    <source>
        <dbReference type="HAMAP-Rule" id="MF_01807"/>
    </source>
</evidence>
<evidence type="ECO:0000256" key="10">
    <source>
        <dbReference type="ARBA" id="ARBA00023306"/>
    </source>
</evidence>
<evidence type="ECO:0000256" key="9">
    <source>
        <dbReference type="ARBA" id="ARBA00023172"/>
    </source>
</evidence>
<name>A0ABT1WHK0_9BURK</name>
<evidence type="ECO:0000313" key="14">
    <source>
        <dbReference type="EMBL" id="MCQ8896983.1"/>
    </source>
</evidence>